<dbReference type="SUPFAM" id="SSF47413">
    <property type="entry name" value="lambda repressor-like DNA-binding domains"/>
    <property type="match status" value="1"/>
</dbReference>
<dbReference type="InterPro" id="IPR010982">
    <property type="entry name" value="Lambda_DNA-bd_dom_sf"/>
</dbReference>
<dbReference type="RefSeq" id="WP_109644742.1">
    <property type="nucleotide sequence ID" value="NZ_QGGB01000002.1"/>
</dbReference>
<keyword evidence="1" id="KW-0805">Transcription regulation</keyword>
<evidence type="ECO:0000256" key="1">
    <source>
        <dbReference type="ARBA" id="ARBA00023015"/>
    </source>
</evidence>
<dbReference type="OrthoDB" id="9774673at2"/>
<evidence type="ECO:0000256" key="3">
    <source>
        <dbReference type="ARBA" id="ARBA00023163"/>
    </source>
</evidence>
<dbReference type="PANTHER" id="PTHR36511">
    <property type="entry name" value="MERR FAMILY BACTERIAL REGULATORY PROTEIN"/>
    <property type="match status" value="1"/>
</dbReference>
<sequence>MNDEMFNELLESVKQAGNMRKGKRKPSRYTVIEEPDVVAIREKYDMTQQEFSSLLGISVGTLRNWEQGRRKPQGPAKVLLKIAEKRPKAILDSLS</sequence>
<dbReference type="SMART" id="SM00530">
    <property type="entry name" value="HTH_XRE"/>
    <property type="match status" value="1"/>
</dbReference>
<name>A0A316TTY5_9BACT</name>
<dbReference type="InterPro" id="IPR001387">
    <property type="entry name" value="Cro/C1-type_HTH"/>
</dbReference>
<evidence type="ECO:0000259" key="4">
    <source>
        <dbReference type="PROSITE" id="PS50943"/>
    </source>
</evidence>
<dbReference type="PROSITE" id="PS50943">
    <property type="entry name" value="HTH_CROC1"/>
    <property type="match status" value="1"/>
</dbReference>
<dbReference type="PANTHER" id="PTHR36511:SF3">
    <property type="entry name" value="ANTITOXIN HIGA-2"/>
    <property type="match status" value="1"/>
</dbReference>
<dbReference type="InterPro" id="IPR052359">
    <property type="entry name" value="HTH-type_reg/antitoxin"/>
</dbReference>
<organism evidence="5 6">
    <name type="scientific">Rhodohalobacter mucosus</name>
    <dbReference type="NCBI Taxonomy" id="2079485"/>
    <lineage>
        <taxon>Bacteria</taxon>
        <taxon>Pseudomonadati</taxon>
        <taxon>Balneolota</taxon>
        <taxon>Balneolia</taxon>
        <taxon>Balneolales</taxon>
        <taxon>Balneolaceae</taxon>
        <taxon>Rhodohalobacter</taxon>
    </lineage>
</organism>
<dbReference type="GO" id="GO:0003677">
    <property type="term" value="F:DNA binding"/>
    <property type="evidence" value="ECO:0007669"/>
    <property type="project" value="UniProtKB-KW"/>
</dbReference>
<dbReference type="AlphaFoldDB" id="A0A316TTY5"/>
<protein>
    <submittedName>
        <fullName evidence="5">Transcriptional regulator</fullName>
    </submittedName>
</protein>
<evidence type="ECO:0000313" key="5">
    <source>
        <dbReference type="EMBL" id="PWN08023.1"/>
    </source>
</evidence>
<proteinExistence type="predicted"/>
<accession>A0A316TTY5</accession>
<reference evidence="5 6" key="1">
    <citation type="submission" date="2018-05" db="EMBL/GenBank/DDBJ databases">
        <title>Rhodohalobacter halophilus gen. nov., sp. nov., a moderately halophilic member of the family Balneolaceae.</title>
        <authorList>
            <person name="Liu Z.-W."/>
        </authorList>
    </citation>
    <scope>NUCLEOTIDE SEQUENCE [LARGE SCALE GENOMIC DNA]</scope>
    <source>
        <strain evidence="5 6">8A47</strain>
    </source>
</reference>
<keyword evidence="6" id="KW-1185">Reference proteome</keyword>
<keyword evidence="3" id="KW-0804">Transcription</keyword>
<evidence type="ECO:0000313" key="6">
    <source>
        <dbReference type="Proteomes" id="UP000245533"/>
    </source>
</evidence>
<keyword evidence="2" id="KW-0238">DNA-binding</keyword>
<dbReference type="Gene3D" id="1.10.260.40">
    <property type="entry name" value="lambda repressor-like DNA-binding domains"/>
    <property type="match status" value="1"/>
</dbReference>
<dbReference type="CDD" id="cd00093">
    <property type="entry name" value="HTH_XRE"/>
    <property type="match status" value="1"/>
</dbReference>
<comment type="caution">
    <text evidence="5">The sequence shown here is derived from an EMBL/GenBank/DDBJ whole genome shotgun (WGS) entry which is preliminary data.</text>
</comment>
<gene>
    <name evidence="5" type="ORF">DDZ15_03145</name>
</gene>
<dbReference type="EMBL" id="QGGB01000002">
    <property type="protein sequence ID" value="PWN08023.1"/>
    <property type="molecule type" value="Genomic_DNA"/>
</dbReference>
<feature type="domain" description="HTH cro/C1-type" evidence="4">
    <location>
        <begin position="37"/>
        <end position="72"/>
    </location>
</feature>
<dbReference type="Proteomes" id="UP000245533">
    <property type="component" value="Unassembled WGS sequence"/>
</dbReference>
<dbReference type="NCBIfam" id="NF041265">
    <property type="entry name" value="NadS"/>
    <property type="match status" value="1"/>
</dbReference>
<dbReference type="Pfam" id="PF01381">
    <property type="entry name" value="HTH_3"/>
    <property type="match status" value="1"/>
</dbReference>
<dbReference type="InterPro" id="IPR047761">
    <property type="entry name" value="NadS-like"/>
</dbReference>
<evidence type="ECO:0000256" key="2">
    <source>
        <dbReference type="ARBA" id="ARBA00023125"/>
    </source>
</evidence>